<feature type="region of interest" description="Disordered" evidence="1">
    <location>
        <begin position="1"/>
        <end position="217"/>
    </location>
</feature>
<evidence type="ECO:0000256" key="1">
    <source>
        <dbReference type="SAM" id="MobiDB-lite"/>
    </source>
</evidence>
<dbReference type="InterPro" id="IPR013783">
    <property type="entry name" value="Ig-like_fold"/>
</dbReference>
<feature type="domain" description="Bacterial Ig" evidence="2">
    <location>
        <begin position="172"/>
        <end position="252"/>
    </location>
</feature>
<dbReference type="Pfam" id="PF17936">
    <property type="entry name" value="Big_6"/>
    <property type="match status" value="14"/>
</dbReference>
<sequence>MRTTLTISDDDNDGKPTAAGTAEPGSTVTVTWPDGSTSTTAADAEGKYSVEADTVQPEGEVSAVATDVNGNEGDKTTETYSDSTAPAAPSISLSDNDNDGKPTAAGTAEPGSTVTVTWPDGSTSTAVADAEGKYSVEADTVQPEGEVSAVATDVNGNEGEKATETYSDESGPAAPTVSLSDDDNDGKPTAVGTAEPGSTVTVTWPDGSTGTAVADTEGKYSVEADAVQPEGEVSAVATDVNGNEGEKATETYSESTAPAVAITGITEDTDGSISVSGTAEPGSTVVLTDTDGKEIGSAVVGSDGSWSIDSEGTVPAGDIKATATDVNGQEGSATETYADETAPAVAITGITEDTDGSISVSGTAEPGSTVVLTDKDGQTIGSAVVGSDGNWSIDSEGTVPAGELTATATDVNGQEGSATKTYADETAPAVAIDDVAEKPDGSISVSGTAEPGSTVVLTDKDGQTIGSAVVGSDGNWSIDSEGTVPAGDIKATATDVNGQEGSATETYADETAPAVAITGITEKDDGSISVSGTAEAGSTVVLTDKDGTEIGSAVVGSDGNWSIDSEGTVAAGELTATATDANGQEGSATETYADETAPAVAITGITEDTDGSISVSGTAEPGSTVVLTDTDGQTIGSAVVGSDGNWSIDSEGTVAAGDIKATATDVNGQEGTATETYNDSTAPAVAIDDVAEKPDGSISVSGTAEPGSTVVLTDKDGTEIGSAVVGSDGNWSIDSEGTVAAGDIKATATDVNGQEGSATETYTDSTAPAVAITGITEKDDGSISVSGTAEPGSTVVLTDKDGTEIGSAVVGSDGNWSIDSEGTVAAGELTATATDVNGQEGSATETYADETAPAVAITGITEKDDGSISVSGTAEPGSTVVLTDTDGQTIGSVVVGEDGNWSIGSEGTVAAGDIKATATDVNGQEGSATETYADETAPAVAITGITEKDDGSISVSGTAEPGSTVVLTDKDGKAIGSAVVGSDGNWSIDSEGTVPAGDIKATATDVNGQEGSATETYADETAPAVAITGITEKDDGSISVSGTAEPGSTVVLTDTDGQTIGSVVVGSDGNWSIDSEGTVAAGELTATATDVNGQEGSATETYTDETAPAVAITGITEDTDGSISVSGTAEPGSTVVLTDTDGQTIGSVVVGEDGSWSIDSEGTVPAGDIKATATDVNGQTADDSILYVDTVPPKPGELVLTEYEDSGVDGDAISTDNTFVLGVTGNETGSQVTYQIKQGDVWVDLSSGVRDAVPDGVYEYRAKVADASDNVAYTEVKKVIVDTTTPEPMVYMDVSSNDYLGDLFIEPGRISDDARETVAAGTTMHDGSSMTIDYTLTGSTTQSTLVVTKTNGSWAVTSGVLATGMALNATTGKIAIERGTLVEGSVVKTTEYNINGKTAEEINRAPIVRDGILSDTWNETTYSVELNRPPLTTPDNDFIFLTKNIRGGRLETGAGADFVAIGSPASYDGGVQYNARVNMGEGDDTLIVYDRLRTNSIVDMGEGNNRVELGNIHNNAQLRFGSGDDILSFIATRNDNTRNQFDYDTDTNVKVSLGDGNNLMKTTDGYGVEFLVGTINSGSGDDVFDLQNSSFQKQWVHLNSGAGDDTVHLGGMTDGSINMGAGSDQYIISADTTYNHSFAGQWGRFSGGTVSLGTDDDTFTIGNGANMSGGTVNLDAGNDIVKLVQGGNLSGGTVNGGAGYDAFIFEGVNQTLNLNRLKTFEKVDLTGNGNNRVTIAASDVLANFSAVTADGAAAAVNALIVKGDAGDTADLWTTTSSGTVTYQDTAYHVYTTTPSGTSYQVWVQDTVNVI</sequence>
<feature type="domain" description="Bacterial Ig" evidence="2">
    <location>
        <begin position="864"/>
        <end position="933"/>
    </location>
</feature>
<feature type="domain" description="Bacterial Ig" evidence="2">
    <location>
        <begin position="779"/>
        <end position="848"/>
    </location>
</feature>
<dbReference type="Proteomes" id="UP000829817">
    <property type="component" value="Chromosome"/>
</dbReference>
<dbReference type="RefSeq" id="WP_244784544.1">
    <property type="nucleotide sequence ID" value="NZ_CP091508.1"/>
</dbReference>
<proteinExistence type="predicted"/>
<keyword evidence="4" id="KW-1185">Reference proteome</keyword>
<feature type="domain" description="Bacterial Ig" evidence="2">
    <location>
        <begin position="1123"/>
        <end position="1183"/>
    </location>
</feature>
<dbReference type="NCBIfam" id="NF033510">
    <property type="entry name" value="Ca_tandemer"/>
    <property type="match status" value="14"/>
</dbReference>
<feature type="domain" description="Bacterial Ig" evidence="2">
    <location>
        <begin position="437"/>
        <end position="508"/>
    </location>
</feature>
<feature type="domain" description="Bacterial Ig" evidence="2">
    <location>
        <begin position="85"/>
        <end position="168"/>
    </location>
</feature>
<feature type="domain" description="Bacterial Ig" evidence="2">
    <location>
        <begin position="613"/>
        <end position="676"/>
    </location>
</feature>
<evidence type="ECO:0000259" key="2">
    <source>
        <dbReference type="Pfam" id="PF17936"/>
    </source>
</evidence>
<name>A0ABY4DQU3_9NEIS</name>
<feature type="domain" description="Bacterial Ig" evidence="2">
    <location>
        <begin position="1034"/>
        <end position="1102"/>
    </location>
</feature>
<dbReference type="EMBL" id="CP091508">
    <property type="protein sequence ID" value="UOO81422.1"/>
    <property type="molecule type" value="Genomic_DNA"/>
</dbReference>
<feature type="domain" description="Bacterial Ig" evidence="2">
    <location>
        <begin position="17"/>
        <end position="82"/>
    </location>
</feature>
<gene>
    <name evidence="3" type="ORF">LVJ83_10730</name>
</gene>
<dbReference type="InterPro" id="IPR041498">
    <property type="entry name" value="Big_6"/>
</dbReference>
<feature type="domain" description="Bacterial Ig" evidence="2">
    <location>
        <begin position="273"/>
        <end position="338"/>
    </location>
</feature>
<feature type="compositionally biased region" description="Polar residues" evidence="1">
    <location>
        <begin position="196"/>
        <end position="211"/>
    </location>
</feature>
<evidence type="ECO:0000313" key="4">
    <source>
        <dbReference type="Proteomes" id="UP000829817"/>
    </source>
</evidence>
<feature type="compositionally biased region" description="Polar residues" evidence="1">
    <location>
        <begin position="110"/>
        <end position="126"/>
    </location>
</feature>
<dbReference type="Gene3D" id="2.60.40.10">
    <property type="entry name" value="Immunoglobulins"/>
    <property type="match status" value="14"/>
</dbReference>
<feature type="domain" description="Bacterial Ig" evidence="2">
    <location>
        <begin position="358"/>
        <end position="423"/>
    </location>
</feature>
<feature type="domain" description="Bacterial Ig" evidence="2">
    <location>
        <begin position="692"/>
        <end position="761"/>
    </location>
</feature>
<evidence type="ECO:0000313" key="3">
    <source>
        <dbReference type="EMBL" id="UOO81422.1"/>
    </source>
</evidence>
<feature type="domain" description="Bacterial Ig" evidence="2">
    <location>
        <begin position="949"/>
        <end position="1018"/>
    </location>
</feature>
<protein>
    <submittedName>
        <fullName evidence="3">Ig-like domain-containing protein</fullName>
    </submittedName>
</protein>
<reference evidence="3 4" key="1">
    <citation type="journal article" date="2022" name="Res Sq">
        <title>Evolution of multicellular longitudinally dividing oral cavity symbionts (Neisseriaceae).</title>
        <authorList>
            <person name="Nyongesa S."/>
            <person name="Weber P."/>
            <person name="Bernet E."/>
            <person name="Pullido F."/>
            <person name="Nieckarz M."/>
            <person name="Delaby M."/>
            <person name="Nieves C."/>
            <person name="Viehboeck T."/>
            <person name="Krause N."/>
            <person name="Rivera-Millot A."/>
            <person name="Nakamura A."/>
            <person name="Vischer N."/>
            <person name="VanNieuwenhze M."/>
            <person name="Brun Y."/>
            <person name="Cava F."/>
            <person name="Bulgheresi S."/>
            <person name="Veyrier F."/>
        </authorList>
    </citation>
    <scope>NUCLEOTIDE SEQUENCE [LARGE SCALE GENOMIC DNA]</scope>
    <source>
        <strain evidence="3 4">CCUG 63373m</strain>
    </source>
</reference>
<feature type="compositionally biased region" description="Polar residues" evidence="1">
    <location>
        <begin position="24"/>
        <end position="41"/>
    </location>
</feature>
<feature type="domain" description="Bacterial Ig" evidence="2">
    <location>
        <begin position="524"/>
        <end position="593"/>
    </location>
</feature>
<accession>A0ABY4DQU3</accession>
<organism evidence="3 4">
    <name type="scientific">Uruburuella testudinis</name>
    <dbReference type="NCBI Taxonomy" id="1282863"/>
    <lineage>
        <taxon>Bacteria</taxon>
        <taxon>Pseudomonadati</taxon>
        <taxon>Pseudomonadota</taxon>
        <taxon>Betaproteobacteria</taxon>
        <taxon>Neisseriales</taxon>
        <taxon>Neisseriaceae</taxon>
        <taxon>Uruburuella</taxon>
    </lineage>
</organism>